<evidence type="ECO:0000256" key="3">
    <source>
        <dbReference type="HAMAP-Rule" id="MF_00649"/>
    </source>
</evidence>
<evidence type="ECO:0000256" key="4">
    <source>
        <dbReference type="SAM" id="MobiDB-lite"/>
    </source>
</evidence>
<keyword evidence="6" id="KW-1185">Reference proteome</keyword>
<organism evidence="5 6">
    <name type="scientific">Methylobacterium cerastii</name>
    <dbReference type="NCBI Taxonomy" id="932741"/>
    <lineage>
        <taxon>Bacteria</taxon>
        <taxon>Pseudomonadati</taxon>
        <taxon>Pseudomonadota</taxon>
        <taxon>Alphaproteobacteria</taxon>
        <taxon>Hyphomicrobiales</taxon>
        <taxon>Methylobacteriaceae</taxon>
        <taxon>Methylobacterium</taxon>
    </lineage>
</organism>
<feature type="region of interest" description="Disordered" evidence="4">
    <location>
        <begin position="43"/>
        <end position="64"/>
    </location>
</feature>
<evidence type="ECO:0000256" key="2">
    <source>
        <dbReference type="ARBA" id="ARBA00022833"/>
    </source>
</evidence>
<dbReference type="HAMAP" id="MF_00649">
    <property type="entry name" value="DNA_gyrase_inhibitor_YacG"/>
    <property type="match status" value="1"/>
</dbReference>
<evidence type="ECO:0000313" key="6">
    <source>
        <dbReference type="Proteomes" id="UP001055117"/>
    </source>
</evidence>
<feature type="binding site" evidence="3">
    <location>
        <position position="29"/>
    </location>
    <ligand>
        <name>Zn(2+)</name>
        <dbReference type="ChEBI" id="CHEBI:29105"/>
    </ligand>
</feature>
<proteinExistence type="inferred from homology"/>
<comment type="cofactor">
    <cofactor evidence="3">
        <name>Zn(2+)</name>
        <dbReference type="ChEBI" id="CHEBI:29105"/>
    </cofactor>
    <text evidence="3">Binds 1 zinc ion.</text>
</comment>
<feature type="binding site" evidence="3">
    <location>
        <position position="10"/>
    </location>
    <ligand>
        <name>Zn(2+)</name>
        <dbReference type="ChEBI" id="CHEBI:29105"/>
    </ligand>
</feature>
<keyword evidence="1 3" id="KW-0479">Metal-binding</keyword>
<evidence type="ECO:0000256" key="1">
    <source>
        <dbReference type="ARBA" id="ARBA00022723"/>
    </source>
</evidence>
<accession>A0ABQ4QDY8</accession>
<reference evidence="5 6" key="1">
    <citation type="journal article" date="2021" name="Front. Microbiol.">
        <title>Comprehensive Comparative Genomics and Phenotyping of Methylobacterium Species.</title>
        <authorList>
            <person name="Alessa O."/>
            <person name="Ogura Y."/>
            <person name="Fujitani Y."/>
            <person name="Takami H."/>
            <person name="Hayashi T."/>
            <person name="Sahin N."/>
            <person name="Tani A."/>
        </authorList>
    </citation>
    <scope>NUCLEOTIDE SEQUENCE [LARGE SCALE GENOMIC DNA]</scope>
    <source>
        <strain evidence="5 6">DSM 23679</strain>
    </source>
</reference>
<feature type="binding site" evidence="3">
    <location>
        <position position="13"/>
    </location>
    <ligand>
        <name>Zn(2+)</name>
        <dbReference type="ChEBI" id="CHEBI:29105"/>
    </ligand>
</feature>
<dbReference type="SUPFAM" id="SSF57716">
    <property type="entry name" value="Glucocorticoid receptor-like (DNA-binding domain)"/>
    <property type="match status" value="1"/>
</dbReference>
<dbReference type="RefSeq" id="WP_147752176.1">
    <property type="nucleotide sequence ID" value="NZ_BPQG01000010.1"/>
</dbReference>
<dbReference type="Gene3D" id="3.30.50.10">
    <property type="entry name" value="Erythroid Transcription Factor GATA-1, subunit A"/>
    <property type="match status" value="1"/>
</dbReference>
<gene>
    <name evidence="3 5" type="primary">yacG</name>
    <name evidence="5" type="ORF">AFCDBAGC_1054</name>
</gene>
<dbReference type="InterPro" id="IPR005584">
    <property type="entry name" value="DNA_gyrase_inhibitor_YacG"/>
</dbReference>
<sequence>MSAPAKLPSCPICGKPADPKLKPFCSERCSDIDLGRWLSDRYVIPASEDEDDGDLPPARKPESE</sequence>
<dbReference type="Pfam" id="PF03884">
    <property type="entry name" value="YacG"/>
    <property type="match status" value="1"/>
</dbReference>
<feature type="binding site" evidence="3">
    <location>
        <position position="25"/>
    </location>
    <ligand>
        <name>Zn(2+)</name>
        <dbReference type="ChEBI" id="CHEBI:29105"/>
    </ligand>
</feature>
<comment type="subunit">
    <text evidence="3">Interacts with GyrB.</text>
</comment>
<comment type="function">
    <text evidence="3">Inhibits all the catalytic activities of DNA gyrase by preventing its interaction with DNA. Acts by binding directly to the C-terminal domain of GyrB, which probably disrupts DNA binding by the gyrase.</text>
</comment>
<evidence type="ECO:0000313" key="5">
    <source>
        <dbReference type="EMBL" id="GJD43206.1"/>
    </source>
</evidence>
<protein>
    <recommendedName>
        <fullName evidence="3">DNA gyrase inhibitor YacG</fullName>
    </recommendedName>
</protein>
<comment type="caution">
    <text evidence="5">The sequence shown here is derived from an EMBL/GenBank/DDBJ whole genome shotgun (WGS) entry which is preliminary data.</text>
</comment>
<dbReference type="EMBL" id="BPQG01000010">
    <property type="protein sequence ID" value="GJD43206.1"/>
    <property type="molecule type" value="Genomic_DNA"/>
</dbReference>
<keyword evidence="2 3" id="KW-0862">Zinc</keyword>
<comment type="similarity">
    <text evidence="3">Belongs to the DNA gyrase inhibitor YacG family.</text>
</comment>
<dbReference type="Proteomes" id="UP001055117">
    <property type="component" value="Unassembled WGS sequence"/>
</dbReference>
<name>A0ABQ4QDY8_9HYPH</name>
<dbReference type="InterPro" id="IPR013088">
    <property type="entry name" value="Znf_NHR/GATA"/>
</dbReference>
<dbReference type="PANTHER" id="PTHR36150:SF1">
    <property type="entry name" value="DNA GYRASE INHIBITOR YACG"/>
    <property type="match status" value="1"/>
</dbReference>
<dbReference type="PANTHER" id="PTHR36150">
    <property type="entry name" value="DNA GYRASE INHIBITOR YACG"/>
    <property type="match status" value="1"/>
</dbReference>